<dbReference type="InterPro" id="IPR002187">
    <property type="entry name" value="N-reg_PII"/>
</dbReference>
<evidence type="ECO:0000256" key="2">
    <source>
        <dbReference type="PIRSR" id="PIRSR602187-50"/>
    </source>
</evidence>
<reference evidence="5 6" key="1">
    <citation type="journal article" date="2012" name="J. Bacteriol.">
        <title>Draft Genome Sequence of the Extremely Halophilic Archaeon Halogranum salarium B-1T.</title>
        <authorList>
            <person name="Kim K.K."/>
            <person name="Lee K.C."/>
            <person name="Lee J.S."/>
        </authorList>
    </citation>
    <scope>NUCLEOTIDE SEQUENCE [LARGE SCALE GENOMIC DNA]</scope>
    <source>
        <strain evidence="5 6">B-1</strain>
    </source>
</reference>
<dbReference type="SMART" id="SM00938">
    <property type="entry name" value="P-II"/>
    <property type="match status" value="1"/>
</dbReference>
<feature type="region of interest" description="Disordered" evidence="4">
    <location>
        <begin position="16"/>
        <end position="40"/>
    </location>
</feature>
<comment type="caution">
    <text evidence="5">The sequence shown here is derived from an EMBL/GenBank/DDBJ whole genome shotgun (WGS) entry which is preliminary data.</text>
</comment>
<dbReference type="PROSITE" id="PS00638">
    <property type="entry name" value="PII_GLNB_CTER"/>
    <property type="match status" value="1"/>
</dbReference>
<evidence type="ECO:0000256" key="1">
    <source>
        <dbReference type="ARBA" id="ARBA00022490"/>
    </source>
</evidence>
<dbReference type="GO" id="GO:0005524">
    <property type="term" value="F:ATP binding"/>
    <property type="evidence" value="ECO:0007669"/>
    <property type="project" value="TreeGrafter"/>
</dbReference>
<feature type="compositionally biased region" description="Basic and acidic residues" evidence="4">
    <location>
        <begin position="24"/>
        <end position="40"/>
    </location>
</feature>
<dbReference type="GO" id="GO:0006808">
    <property type="term" value="P:regulation of nitrogen utilization"/>
    <property type="evidence" value="ECO:0007669"/>
    <property type="project" value="InterPro"/>
</dbReference>
<dbReference type="PATRIC" id="fig|1210908.3.peg.1931"/>
<dbReference type="EMBL" id="ALJD01000004">
    <property type="protein sequence ID" value="EJN59857.1"/>
    <property type="molecule type" value="Genomic_DNA"/>
</dbReference>
<dbReference type="AlphaFoldDB" id="J3EXK3"/>
<feature type="modified residue" description="O-UMP-tyrosine" evidence="2">
    <location>
        <position position="109"/>
    </location>
</feature>
<dbReference type="SUPFAM" id="SSF54913">
    <property type="entry name" value="GlnB-like"/>
    <property type="match status" value="1"/>
</dbReference>
<evidence type="ECO:0000256" key="4">
    <source>
        <dbReference type="SAM" id="MobiDB-lite"/>
    </source>
</evidence>
<gene>
    <name evidence="5" type="ORF">HSB1_20150</name>
</gene>
<dbReference type="InterPro" id="IPR017918">
    <property type="entry name" value="N-reg_PII_CS"/>
</dbReference>
<evidence type="ECO:0000313" key="5">
    <source>
        <dbReference type="EMBL" id="EJN59857.1"/>
    </source>
</evidence>
<dbReference type="Proteomes" id="UP000007813">
    <property type="component" value="Unassembled WGS sequence"/>
</dbReference>
<dbReference type="PRINTS" id="PR00340">
    <property type="entry name" value="PIIGLNB"/>
</dbReference>
<protein>
    <submittedName>
        <fullName evidence="5">Ammonium transporter</fullName>
    </submittedName>
</protein>
<evidence type="ECO:0000313" key="6">
    <source>
        <dbReference type="Proteomes" id="UP000007813"/>
    </source>
</evidence>
<dbReference type="InterPro" id="IPR015867">
    <property type="entry name" value="N-reg_PII/ATP_PRibTrfase_C"/>
</dbReference>
<comment type="similarity">
    <text evidence="3">Belongs to the P(II) protein family.</text>
</comment>
<dbReference type="InterPro" id="IPR011322">
    <property type="entry name" value="N-reg_PII-like_a/b"/>
</dbReference>
<organism evidence="5 6">
    <name type="scientific">Halogranum salarium B-1</name>
    <dbReference type="NCBI Taxonomy" id="1210908"/>
    <lineage>
        <taxon>Archaea</taxon>
        <taxon>Methanobacteriati</taxon>
        <taxon>Methanobacteriota</taxon>
        <taxon>Stenosarchaea group</taxon>
        <taxon>Halobacteria</taxon>
        <taxon>Halobacteriales</taxon>
        <taxon>Haloferacaceae</taxon>
    </lineage>
</organism>
<dbReference type="eggNOG" id="arCOG02305">
    <property type="taxonomic scope" value="Archaea"/>
</dbReference>
<dbReference type="Gene3D" id="3.30.70.120">
    <property type="match status" value="1"/>
</dbReference>
<keyword evidence="2" id="KW-0597">Phosphoprotein</keyword>
<accession>J3EXK3</accession>
<name>J3EXK3_9EURY</name>
<dbReference type="GO" id="GO:0030234">
    <property type="term" value="F:enzyme regulator activity"/>
    <property type="evidence" value="ECO:0007669"/>
    <property type="project" value="InterPro"/>
</dbReference>
<dbReference type="PANTHER" id="PTHR30115:SF11">
    <property type="entry name" value="NITROGEN REGULATORY PROTEIN P-II HOMOLOG"/>
    <property type="match status" value="1"/>
</dbReference>
<proteinExistence type="inferred from homology"/>
<dbReference type="PANTHER" id="PTHR30115">
    <property type="entry name" value="NITROGEN REGULATORY PROTEIN P-II"/>
    <property type="match status" value="1"/>
</dbReference>
<sequence>MTTTATSNCVDEATASVKGVGETRNTETARQRRDGDETKSLARRRMCMSDTDLPNDGGIKLVMAVVRPDKLADVKRGLAEIGAPSLTVTNVSGRGNQPAKKGQWRGEEYTVDLHQKVKIECIVSDIPADDVVEAIRESATTGEPGDGKIFVVDVADAVQIRTGERGRDAV</sequence>
<dbReference type="GO" id="GO:0005829">
    <property type="term" value="C:cytosol"/>
    <property type="evidence" value="ECO:0007669"/>
    <property type="project" value="TreeGrafter"/>
</dbReference>
<evidence type="ECO:0000256" key="3">
    <source>
        <dbReference type="RuleBase" id="RU003936"/>
    </source>
</evidence>
<dbReference type="PROSITE" id="PS51343">
    <property type="entry name" value="PII_GLNB_DOM"/>
    <property type="match status" value="1"/>
</dbReference>
<keyword evidence="1" id="KW-0963">Cytoplasm</keyword>
<dbReference type="Pfam" id="PF00543">
    <property type="entry name" value="P-II"/>
    <property type="match status" value="1"/>
</dbReference>